<dbReference type="EMBL" id="AP014569">
    <property type="protein sequence ID" value="BAO82924.1"/>
    <property type="molecule type" value="Genomic_DNA"/>
</dbReference>
<dbReference type="KEGG" id="cbab:SMCB_0696"/>
<dbReference type="HOGENOM" id="CLU_2701920_0_0_4"/>
<reference evidence="1 2" key="1">
    <citation type="journal article" date="2014" name="Nat. Commun.">
        <title>Physiological and genomic features of highly alkaliphilic hydrogen-utilizing Betaproteobacteria from a continental serpentinizing site.</title>
        <authorList>
            <person name="Suzuki S."/>
            <person name="Kuenen J.G."/>
            <person name="Schipper K."/>
            <person name="van der Velde S."/>
            <person name="Ishii S."/>
            <person name="Wu A."/>
            <person name="Sorokin D.Y."/>
            <person name="Tenney A."/>
            <person name="Meng X.Y."/>
            <person name="Morrill P.L."/>
            <person name="Kamagata Y."/>
            <person name="Muyzer G."/>
            <person name="Nealson K.H."/>
        </authorList>
    </citation>
    <scope>NUCLEOTIDE SEQUENCE [LARGE SCALE GENOMIC DNA]</scope>
    <source>
        <strain evidence="1 2">B1</strain>
    </source>
</reference>
<proteinExistence type="predicted"/>
<accession>A0A060NVK6</accession>
<evidence type="ECO:0000313" key="2">
    <source>
        <dbReference type="Proteomes" id="UP000066014"/>
    </source>
</evidence>
<gene>
    <name evidence="1" type="ORF">SMCB_0696</name>
</gene>
<dbReference type="OrthoDB" id="5574012at2"/>
<dbReference type="STRING" id="1458426.SMCB_0696"/>
<keyword evidence="2" id="KW-1185">Reference proteome</keyword>
<dbReference type="AlphaFoldDB" id="A0A060NVK6"/>
<dbReference type="Proteomes" id="UP000066014">
    <property type="component" value="Chromosome"/>
</dbReference>
<organism evidence="1 2">
    <name type="scientific">Serpentinimonas maccroryi</name>
    <dbReference type="NCBI Taxonomy" id="1458426"/>
    <lineage>
        <taxon>Bacteria</taxon>
        <taxon>Pseudomonadati</taxon>
        <taxon>Pseudomonadota</taxon>
        <taxon>Betaproteobacteria</taxon>
        <taxon>Burkholderiales</taxon>
        <taxon>Comamonadaceae</taxon>
        <taxon>Serpentinimonas</taxon>
    </lineage>
</organism>
<evidence type="ECO:0000313" key="1">
    <source>
        <dbReference type="EMBL" id="BAO82924.1"/>
    </source>
</evidence>
<dbReference type="RefSeq" id="WP_045535083.1">
    <property type="nucleotide sequence ID" value="NZ_AP014569.1"/>
</dbReference>
<name>A0A060NVK6_9BURK</name>
<sequence>MTYTQAHLDALKAALAKGERRVSFGDKTVEYRSVDELMAAIEVVKRDLFEQAVATGLWPGAPRQIRVATRKAT</sequence>
<dbReference type="NCBIfam" id="NF047331">
    <property type="entry name" value="phage_HTJ"/>
    <property type="match status" value="1"/>
</dbReference>
<protein>
    <submittedName>
        <fullName evidence="1">Uncharacterized protein</fullName>
    </submittedName>
</protein>